<dbReference type="GeneID" id="106066716"/>
<keyword evidence="1" id="KW-1185">Reference proteome</keyword>
<organism evidence="1 2">
    <name type="scientific">Biomphalaria glabrata</name>
    <name type="common">Bloodfluke planorb</name>
    <name type="synonym">Freshwater snail</name>
    <dbReference type="NCBI Taxonomy" id="6526"/>
    <lineage>
        <taxon>Eukaryota</taxon>
        <taxon>Metazoa</taxon>
        <taxon>Spiralia</taxon>
        <taxon>Lophotrochozoa</taxon>
        <taxon>Mollusca</taxon>
        <taxon>Gastropoda</taxon>
        <taxon>Heterobranchia</taxon>
        <taxon>Euthyneura</taxon>
        <taxon>Panpulmonata</taxon>
        <taxon>Hygrophila</taxon>
        <taxon>Lymnaeoidea</taxon>
        <taxon>Planorbidae</taxon>
        <taxon>Biomphalaria</taxon>
    </lineage>
</organism>
<dbReference type="AlphaFoldDB" id="A0A9W2YHA0"/>
<dbReference type="OrthoDB" id="6045352at2759"/>
<accession>A0A9W2YHA0</accession>
<proteinExistence type="predicted"/>
<reference evidence="2" key="1">
    <citation type="submission" date="2025-08" db="UniProtKB">
        <authorList>
            <consortium name="RefSeq"/>
        </authorList>
    </citation>
    <scope>IDENTIFICATION</scope>
</reference>
<evidence type="ECO:0000313" key="2">
    <source>
        <dbReference type="RefSeq" id="XP_055862104.1"/>
    </source>
</evidence>
<dbReference type="InterPro" id="IPR009003">
    <property type="entry name" value="Peptidase_S1_PA"/>
</dbReference>
<evidence type="ECO:0000313" key="1">
    <source>
        <dbReference type="Proteomes" id="UP001165740"/>
    </source>
</evidence>
<dbReference type="Proteomes" id="UP001165740">
    <property type="component" value="Chromosome 12"/>
</dbReference>
<name>A0A9W2YHA0_BIOGL</name>
<protein>
    <submittedName>
        <fullName evidence="2">Uncharacterized protein LOC106066716 isoform X1</fullName>
    </submittedName>
</protein>
<dbReference type="RefSeq" id="XP_055862104.1">
    <property type="nucleotide sequence ID" value="XM_056006129.1"/>
</dbReference>
<dbReference type="SUPFAM" id="SSF50494">
    <property type="entry name" value="Trypsin-like serine proteases"/>
    <property type="match status" value="1"/>
</dbReference>
<gene>
    <name evidence="2" type="primary">LOC106066716</name>
</gene>
<sequence length="365" mass="41497">MALPSSNALTFNAKELSAGQHETQISEAGEINLHKHFKHCTKNPKHENFIPVDTFSLEHLPDDCRDEELYDCVKILADLTVRILVRVTSPNRPDVWPGTNTPYPLHDLRGSNELKTGTGRLWMVSTFTQEQEERRASSITSCPCSKCRHSSNPSKIWGEFYVVTATHVVFDETEAKETSCRLFYNGETCPRVIIDGFDAYFDKALEYDRCWLRCATCDLELVQVVQEKIKSFDTLWEKLQEKFEPSRDEHKLAIVVSHPHGCSKQISVGQWVDKYNVAGDYKESKFTYTTCTCPGSSGAMVYFLGYSGGKYWLHLHFGGLNAELNHSGVGFDVAKNYDNVEEYDLENLSDEAVDDIMNKLLFESD</sequence>